<accession>A0ABQ8MI54</accession>
<evidence type="ECO:0000313" key="1">
    <source>
        <dbReference type="EMBL" id="KAI2662325.1"/>
    </source>
</evidence>
<evidence type="ECO:0000313" key="2">
    <source>
        <dbReference type="Proteomes" id="UP000830375"/>
    </source>
</evidence>
<dbReference type="EMBL" id="JACTAM010000007">
    <property type="protein sequence ID" value="KAI2662325.1"/>
    <property type="molecule type" value="Genomic_DNA"/>
</dbReference>
<reference evidence="1 2" key="1">
    <citation type="submission" date="2022-01" db="EMBL/GenBank/DDBJ databases">
        <title>A high-quality chromosome-level genome assembly of rohu carp, Labeo rohita.</title>
        <authorList>
            <person name="Arick M.A. II"/>
            <person name="Hsu C.-Y."/>
            <person name="Magbanua Z."/>
            <person name="Pechanova O."/>
            <person name="Grover C."/>
            <person name="Miller E."/>
            <person name="Thrash A."/>
            <person name="Ezzel L."/>
            <person name="Alam S."/>
            <person name="Benzie J."/>
            <person name="Hamilton M."/>
            <person name="Karsi A."/>
            <person name="Lawrence M.L."/>
            <person name="Peterson D.G."/>
        </authorList>
    </citation>
    <scope>NUCLEOTIDE SEQUENCE [LARGE SCALE GENOMIC DNA]</scope>
    <source>
        <strain evidence="2">BAU-BD-2019</strain>
        <tissue evidence="1">Blood</tissue>
    </source>
</reference>
<organism evidence="1 2">
    <name type="scientific">Labeo rohita</name>
    <name type="common">Indian major carp</name>
    <name type="synonym">Cyprinus rohita</name>
    <dbReference type="NCBI Taxonomy" id="84645"/>
    <lineage>
        <taxon>Eukaryota</taxon>
        <taxon>Metazoa</taxon>
        <taxon>Chordata</taxon>
        <taxon>Craniata</taxon>
        <taxon>Vertebrata</taxon>
        <taxon>Euteleostomi</taxon>
        <taxon>Actinopterygii</taxon>
        <taxon>Neopterygii</taxon>
        <taxon>Teleostei</taxon>
        <taxon>Ostariophysi</taxon>
        <taxon>Cypriniformes</taxon>
        <taxon>Cyprinidae</taxon>
        <taxon>Labeoninae</taxon>
        <taxon>Labeonini</taxon>
        <taxon>Labeo</taxon>
    </lineage>
</organism>
<keyword evidence="2" id="KW-1185">Reference proteome</keyword>
<dbReference type="Proteomes" id="UP000830375">
    <property type="component" value="Unassembled WGS sequence"/>
</dbReference>
<name>A0ABQ8MI54_LABRO</name>
<gene>
    <name evidence="1" type="ORF">H4Q32_001149</name>
</gene>
<protein>
    <submittedName>
        <fullName evidence="1">Dihydroxy-acid dehydratase</fullName>
    </submittedName>
</protein>
<proteinExistence type="predicted"/>
<sequence>MSFQPYGSGCGSFLTSNDRHDRCLTCLGRKHTEEQGRPEDYCLERPPAESEAELVAMLLRAAKSIERSRLDDWFLGAGSDVPPRSIPVPFFPEEHELTKTWRAPYMALLHPHHSGWWGSQGVRGHSPGGVCSCSALVPAKRYHLEETSPVSCKACKLSSALAAKAYSAVSQAASALHAMAILQVHQAKALKELHQVGPGPRLMQELHTANDFALRATKVTAWSLGQVMSTMVVQEHHLLLNLAQMSDADKVRFLDTPISQAGLFSDTFEDFAQQFSAVQKQAEAIKHIWPRHESTKPPVPDLRLLVAVGAPLQPLHLLHLLRHPKRQLLSRGIELVAGERRSPLLRAPLRTPTTP</sequence>
<comment type="caution">
    <text evidence="1">The sequence shown here is derived from an EMBL/GenBank/DDBJ whole genome shotgun (WGS) entry which is preliminary data.</text>
</comment>